<dbReference type="EMBL" id="CP104311">
    <property type="protein sequence ID" value="WWF02167.1"/>
    <property type="molecule type" value="Genomic_DNA"/>
</dbReference>
<protein>
    <submittedName>
        <fullName evidence="2">Uncharacterized protein</fullName>
    </submittedName>
</protein>
<feature type="compositionally biased region" description="Low complexity" evidence="1">
    <location>
        <begin position="39"/>
        <end position="50"/>
    </location>
</feature>
<sequence length="150" mass="14591">MTGDTGSVEGSGGGLEAVPATGAIPVGVEERDVAGAARPGCGKAASPGAASGAGGALGAGAAGVSAPPAFLLATHSHCLLSVLRAQFQLPTATADCCQLAASATNTAVRSGTDARAAADESSGFAEASPDPRTIKPALLRRSRARKPERR</sequence>
<proteinExistence type="predicted"/>
<reference evidence="2 3" key="1">
    <citation type="submission" date="2022-09" db="EMBL/GenBank/DDBJ databases">
        <authorList>
            <person name="Giprobiosintez L."/>
        </authorList>
    </citation>
    <scope>NUCLEOTIDE SEQUENCE [LARGE SCALE GENOMIC DNA]</scope>
    <source>
        <strain evidence="3">VKPM-B-12549 (GBS-15)</strain>
    </source>
</reference>
<dbReference type="Proteomes" id="UP001359308">
    <property type="component" value="Chromosome"/>
</dbReference>
<evidence type="ECO:0000313" key="2">
    <source>
        <dbReference type="EMBL" id="WWF02167.1"/>
    </source>
</evidence>
<organism evidence="2 3">
    <name type="scientific">Methylococcus capsulatus</name>
    <dbReference type="NCBI Taxonomy" id="414"/>
    <lineage>
        <taxon>Bacteria</taxon>
        <taxon>Pseudomonadati</taxon>
        <taxon>Pseudomonadota</taxon>
        <taxon>Gammaproteobacteria</taxon>
        <taxon>Methylococcales</taxon>
        <taxon>Methylococcaceae</taxon>
        <taxon>Methylococcus</taxon>
    </lineage>
</organism>
<gene>
    <name evidence="2" type="ORF">N4J17_00640</name>
</gene>
<evidence type="ECO:0000256" key="1">
    <source>
        <dbReference type="SAM" id="MobiDB-lite"/>
    </source>
</evidence>
<keyword evidence="3" id="KW-1185">Reference proteome</keyword>
<accession>A0ABZ2F4M1</accession>
<feature type="region of interest" description="Disordered" evidence="1">
    <location>
        <begin position="108"/>
        <end position="150"/>
    </location>
</feature>
<evidence type="ECO:0000313" key="3">
    <source>
        <dbReference type="Proteomes" id="UP001359308"/>
    </source>
</evidence>
<name>A0ABZ2F4M1_METCP</name>
<feature type="region of interest" description="Disordered" evidence="1">
    <location>
        <begin position="37"/>
        <end position="61"/>
    </location>
</feature>
<feature type="compositionally biased region" description="Gly residues" evidence="1">
    <location>
        <begin position="51"/>
        <end position="61"/>
    </location>
</feature>
<dbReference type="RefSeq" id="WP_338457622.1">
    <property type="nucleotide sequence ID" value="NZ_CP104311.1"/>
</dbReference>
<feature type="region of interest" description="Disordered" evidence="1">
    <location>
        <begin position="1"/>
        <end position="22"/>
    </location>
</feature>
<feature type="compositionally biased region" description="Basic residues" evidence="1">
    <location>
        <begin position="138"/>
        <end position="150"/>
    </location>
</feature>